<feature type="transmembrane region" description="Helical" evidence="1">
    <location>
        <begin position="6"/>
        <end position="26"/>
    </location>
</feature>
<sequence>MLIYTILCFTSVLFVSVELMLVQYMINETLNLHINRSHDHVKKSMMNKCYRNQDQECQIRDMKRSQITWL</sequence>
<dbReference type="AlphaFoldDB" id="A0A2P6RCD0"/>
<evidence type="ECO:0000313" key="2">
    <source>
        <dbReference type="EMBL" id="PRQ44087.1"/>
    </source>
</evidence>
<keyword evidence="1" id="KW-0472">Membrane</keyword>
<reference evidence="2 3" key="1">
    <citation type="journal article" date="2018" name="Nat. Genet.">
        <title>The Rosa genome provides new insights in the design of modern roses.</title>
        <authorList>
            <person name="Bendahmane M."/>
        </authorList>
    </citation>
    <scope>NUCLEOTIDE SEQUENCE [LARGE SCALE GENOMIC DNA]</scope>
    <source>
        <strain evidence="3">cv. Old Blush</strain>
    </source>
</reference>
<evidence type="ECO:0000313" key="3">
    <source>
        <dbReference type="Proteomes" id="UP000238479"/>
    </source>
</evidence>
<proteinExistence type="predicted"/>
<protein>
    <submittedName>
        <fullName evidence="2">Uncharacterized protein</fullName>
    </submittedName>
</protein>
<comment type="caution">
    <text evidence="2">The sequence shown here is derived from an EMBL/GenBank/DDBJ whole genome shotgun (WGS) entry which is preliminary data.</text>
</comment>
<organism evidence="2 3">
    <name type="scientific">Rosa chinensis</name>
    <name type="common">China rose</name>
    <dbReference type="NCBI Taxonomy" id="74649"/>
    <lineage>
        <taxon>Eukaryota</taxon>
        <taxon>Viridiplantae</taxon>
        <taxon>Streptophyta</taxon>
        <taxon>Embryophyta</taxon>
        <taxon>Tracheophyta</taxon>
        <taxon>Spermatophyta</taxon>
        <taxon>Magnoliopsida</taxon>
        <taxon>eudicotyledons</taxon>
        <taxon>Gunneridae</taxon>
        <taxon>Pentapetalae</taxon>
        <taxon>rosids</taxon>
        <taxon>fabids</taxon>
        <taxon>Rosales</taxon>
        <taxon>Rosaceae</taxon>
        <taxon>Rosoideae</taxon>
        <taxon>Rosoideae incertae sedis</taxon>
        <taxon>Rosa</taxon>
    </lineage>
</organism>
<evidence type="ECO:0000256" key="1">
    <source>
        <dbReference type="SAM" id="Phobius"/>
    </source>
</evidence>
<gene>
    <name evidence="2" type="ORF">RchiOBHm_Chr3g0475371</name>
</gene>
<dbReference type="Gramene" id="PRQ44087">
    <property type="protein sequence ID" value="PRQ44087"/>
    <property type="gene ID" value="RchiOBHm_Chr3g0475371"/>
</dbReference>
<dbReference type="EMBL" id="PDCK01000041">
    <property type="protein sequence ID" value="PRQ44087.1"/>
    <property type="molecule type" value="Genomic_DNA"/>
</dbReference>
<dbReference type="Proteomes" id="UP000238479">
    <property type="component" value="Chromosome 3"/>
</dbReference>
<accession>A0A2P6RCD0</accession>
<name>A0A2P6RCD0_ROSCH</name>
<keyword evidence="1" id="KW-1133">Transmembrane helix</keyword>
<keyword evidence="3" id="KW-1185">Reference proteome</keyword>
<keyword evidence="1" id="KW-0812">Transmembrane</keyword>